<evidence type="ECO:0000256" key="6">
    <source>
        <dbReference type="ARBA" id="ARBA00023239"/>
    </source>
</evidence>
<protein>
    <recommendedName>
        <fullName evidence="2">prephenate dehydratase</fullName>
        <ecNumber evidence="2">4.2.1.51</ecNumber>
    </recommendedName>
</protein>
<dbReference type="STRING" id="190974.SAMN05216439_0762"/>
<comment type="pathway">
    <text evidence="1">Amino-acid biosynthesis; L-phenylalanine biosynthesis; phenylpyruvate from prephenate: step 1/1.</text>
</comment>
<evidence type="ECO:0000259" key="8">
    <source>
        <dbReference type="PROSITE" id="PS51171"/>
    </source>
</evidence>
<keyword evidence="5" id="KW-0584">Phenylalanine biosynthesis</keyword>
<evidence type="ECO:0000259" key="9">
    <source>
        <dbReference type="PROSITE" id="PS51671"/>
    </source>
</evidence>
<keyword evidence="3" id="KW-0028">Amino-acid biosynthesis</keyword>
<organism evidence="10 11">
    <name type="scientific">Methanobrevibacter gottschalkii</name>
    <dbReference type="NCBI Taxonomy" id="190974"/>
    <lineage>
        <taxon>Archaea</taxon>
        <taxon>Methanobacteriati</taxon>
        <taxon>Methanobacteriota</taxon>
        <taxon>Methanomada group</taxon>
        <taxon>Methanobacteria</taxon>
        <taxon>Methanobacteriales</taxon>
        <taxon>Methanobacteriaceae</taxon>
        <taxon>Methanobrevibacter</taxon>
    </lineage>
</organism>
<dbReference type="CDD" id="cd04905">
    <property type="entry name" value="ACT_CM-PDT"/>
    <property type="match status" value="1"/>
</dbReference>
<dbReference type="InterPro" id="IPR018528">
    <property type="entry name" value="Preph_deHydtase_CS"/>
</dbReference>
<reference evidence="10 11" key="1">
    <citation type="submission" date="2016-10" db="EMBL/GenBank/DDBJ databases">
        <authorList>
            <person name="de Groot N.N."/>
        </authorList>
    </citation>
    <scope>NUCLEOTIDE SEQUENCE [LARGE SCALE GENOMIC DNA]</scope>
    <source>
        <strain evidence="10 11">DSM 11978</strain>
    </source>
</reference>
<dbReference type="PROSITE" id="PS00857">
    <property type="entry name" value="PREPHENATE_DEHYDR_1"/>
    <property type="match status" value="1"/>
</dbReference>
<dbReference type="SUPFAM" id="SSF53850">
    <property type="entry name" value="Periplasmic binding protein-like II"/>
    <property type="match status" value="1"/>
</dbReference>
<dbReference type="Gene3D" id="3.40.190.10">
    <property type="entry name" value="Periplasmic binding protein-like II"/>
    <property type="match status" value="2"/>
</dbReference>
<keyword evidence="6" id="KW-0456">Lyase</keyword>
<evidence type="ECO:0000313" key="11">
    <source>
        <dbReference type="Proteomes" id="UP000199506"/>
    </source>
</evidence>
<dbReference type="CDD" id="cd13633">
    <property type="entry name" value="PBP2_Sa-PDT_like"/>
    <property type="match status" value="1"/>
</dbReference>
<dbReference type="Pfam" id="PF00800">
    <property type="entry name" value="PDT"/>
    <property type="match status" value="1"/>
</dbReference>
<evidence type="ECO:0000313" key="10">
    <source>
        <dbReference type="EMBL" id="SEK29400.1"/>
    </source>
</evidence>
<dbReference type="GO" id="GO:0004664">
    <property type="term" value="F:prephenate dehydratase activity"/>
    <property type="evidence" value="ECO:0007669"/>
    <property type="project" value="UniProtKB-EC"/>
</dbReference>
<comment type="catalytic activity">
    <reaction evidence="7">
        <text>prephenate + H(+) = 3-phenylpyruvate + CO2 + H2O</text>
        <dbReference type="Rhea" id="RHEA:21648"/>
        <dbReference type="ChEBI" id="CHEBI:15377"/>
        <dbReference type="ChEBI" id="CHEBI:15378"/>
        <dbReference type="ChEBI" id="CHEBI:16526"/>
        <dbReference type="ChEBI" id="CHEBI:18005"/>
        <dbReference type="ChEBI" id="CHEBI:29934"/>
        <dbReference type="EC" id="4.2.1.51"/>
    </reaction>
</comment>
<dbReference type="PANTHER" id="PTHR21022">
    <property type="entry name" value="PREPHENATE DEHYDRATASE P PROTEIN"/>
    <property type="match status" value="1"/>
</dbReference>
<dbReference type="InterPro" id="IPR045865">
    <property type="entry name" value="ACT-like_dom_sf"/>
</dbReference>
<dbReference type="PROSITE" id="PS00858">
    <property type="entry name" value="PREPHENATE_DEHYDR_2"/>
    <property type="match status" value="1"/>
</dbReference>
<dbReference type="NCBIfam" id="NF008865">
    <property type="entry name" value="PRK11898.1"/>
    <property type="match status" value="1"/>
</dbReference>
<dbReference type="GO" id="GO:0005737">
    <property type="term" value="C:cytoplasm"/>
    <property type="evidence" value="ECO:0007669"/>
    <property type="project" value="TreeGrafter"/>
</dbReference>
<evidence type="ECO:0000256" key="5">
    <source>
        <dbReference type="ARBA" id="ARBA00023222"/>
    </source>
</evidence>
<dbReference type="FunFam" id="3.30.70.260:FF:000012">
    <property type="entry name" value="Prephenate dehydratase"/>
    <property type="match status" value="1"/>
</dbReference>
<gene>
    <name evidence="10" type="ORF">SAMN05216439_0762</name>
</gene>
<proteinExistence type="predicted"/>
<keyword evidence="4" id="KW-0057">Aromatic amino acid biosynthesis</keyword>
<feature type="domain" description="Prephenate dehydratase" evidence="8">
    <location>
        <begin position="10"/>
        <end position="182"/>
    </location>
</feature>
<dbReference type="Gene3D" id="3.30.70.260">
    <property type="match status" value="1"/>
</dbReference>
<sequence>MFFGGINISVISFLGPKGTFTHEAANMIGDNLIPYCTIPAVLESVVNEESLYGVVPIENSIEGPVGITLDSLAHKFDLKIFDEIIIPINQNLMVNHGTRMEDIEDVYSHSQAIAQCQEFIVKNKIQPHYAVSTANAAKNIIGNKTKAAIGNSKAAELYGLEIIKPNIQDSDNNETRFVVVSKDDHEPTGCDKTSIIFSIYEDKPGGLYNVLGIFQKNDINLTKIESRPSKKGLGKYLFFVDFNGHRNDDIIRNIINEIQEKTYFLKVLGSYPEFR</sequence>
<evidence type="ECO:0000256" key="3">
    <source>
        <dbReference type="ARBA" id="ARBA00022605"/>
    </source>
</evidence>
<dbReference type="InterPro" id="IPR002912">
    <property type="entry name" value="ACT_dom"/>
</dbReference>
<dbReference type="Proteomes" id="UP000199506">
    <property type="component" value="Unassembled WGS sequence"/>
</dbReference>
<dbReference type="Pfam" id="PF01842">
    <property type="entry name" value="ACT"/>
    <property type="match status" value="1"/>
</dbReference>
<evidence type="ECO:0000256" key="7">
    <source>
        <dbReference type="ARBA" id="ARBA00047848"/>
    </source>
</evidence>
<accession>A0A1H7FYZ5</accession>
<dbReference type="AlphaFoldDB" id="A0A1H7FYZ5"/>
<dbReference type="PROSITE" id="PS51171">
    <property type="entry name" value="PREPHENATE_DEHYDR_3"/>
    <property type="match status" value="1"/>
</dbReference>
<dbReference type="PANTHER" id="PTHR21022:SF19">
    <property type="entry name" value="PREPHENATE DEHYDRATASE-RELATED"/>
    <property type="match status" value="1"/>
</dbReference>
<evidence type="ECO:0000256" key="2">
    <source>
        <dbReference type="ARBA" id="ARBA00013147"/>
    </source>
</evidence>
<feature type="domain" description="ACT" evidence="9">
    <location>
        <begin position="195"/>
        <end position="272"/>
    </location>
</feature>
<dbReference type="GO" id="GO:0009094">
    <property type="term" value="P:L-phenylalanine biosynthetic process"/>
    <property type="evidence" value="ECO:0007669"/>
    <property type="project" value="UniProtKB-KW"/>
</dbReference>
<dbReference type="InterPro" id="IPR001086">
    <property type="entry name" value="Preph_deHydtase"/>
</dbReference>
<name>A0A1H7FYZ5_9EURY</name>
<evidence type="ECO:0000256" key="4">
    <source>
        <dbReference type="ARBA" id="ARBA00023141"/>
    </source>
</evidence>
<dbReference type="EC" id="4.2.1.51" evidence="2"/>
<dbReference type="PROSITE" id="PS51671">
    <property type="entry name" value="ACT"/>
    <property type="match status" value="1"/>
</dbReference>
<dbReference type="SUPFAM" id="SSF55021">
    <property type="entry name" value="ACT-like"/>
    <property type="match status" value="1"/>
</dbReference>
<evidence type="ECO:0000256" key="1">
    <source>
        <dbReference type="ARBA" id="ARBA00004741"/>
    </source>
</evidence>
<dbReference type="EMBL" id="FOAK01000001">
    <property type="protein sequence ID" value="SEK29400.1"/>
    <property type="molecule type" value="Genomic_DNA"/>
</dbReference>